<feature type="domain" description="CHD subfamily II SANT-like" evidence="3">
    <location>
        <begin position="48"/>
        <end position="204"/>
    </location>
</feature>
<evidence type="ECO:0000313" key="6">
    <source>
        <dbReference type="Proteomes" id="UP000472273"/>
    </source>
</evidence>
<proteinExistence type="predicted"/>
<feature type="compositionally biased region" description="Basic and acidic residues" evidence="2">
    <location>
        <begin position="62"/>
        <end position="80"/>
    </location>
</feature>
<dbReference type="PANTHER" id="PTHR45623:SF9">
    <property type="entry name" value="CHROMODOMAIN-HELICASE-DNA-BINDING PROTEIN 3"/>
    <property type="match status" value="1"/>
</dbReference>
<protein>
    <recommendedName>
        <fullName evidence="7">CHD subfamily II SANT-like domain-containing protein</fullName>
    </recommendedName>
</protein>
<reference evidence="5" key="2">
    <citation type="submission" date="2025-09" db="UniProtKB">
        <authorList>
            <consortium name="Ensembl"/>
        </authorList>
    </citation>
    <scope>IDENTIFICATION</scope>
</reference>
<dbReference type="GO" id="GO:0016887">
    <property type="term" value="F:ATP hydrolysis activity"/>
    <property type="evidence" value="ECO:0007669"/>
    <property type="project" value="TreeGrafter"/>
</dbReference>
<dbReference type="GO" id="GO:0140658">
    <property type="term" value="F:ATP-dependent chromatin remodeler activity"/>
    <property type="evidence" value="ECO:0007669"/>
    <property type="project" value="TreeGrafter"/>
</dbReference>
<feature type="region of interest" description="Disordered" evidence="2">
    <location>
        <begin position="17"/>
        <end position="82"/>
    </location>
</feature>
<keyword evidence="6" id="KW-1185">Reference proteome</keyword>
<feature type="compositionally biased region" description="Acidic residues" evidence="2">
    <location>
        <begin position="52"/>
        <end position="61"/>
    </location>
</feature>
<evidence type="ECO:0000256" key="2">
    <source>
        <dbReference type="SAM" id="MobiDB-lite"/>
    </source>
</evidence>
<dbReference type="SMART" id="SM01146">
    <property type="entry name" value="DUF1086"/>
    <property type="match status" value="1"/>
</dbReference>
<evidence type="ECO:0000259" key="4">
    <source>
        <dbReference type="SMART" id="SM01147"/>
    </source>
</evidence>
<feature type="domain" description="DUF1087" evidence="4">
    <location>
        <begin position="1"/>
        <end position="42"/>
    </location>
</feature>
<keyword evidence="1" id="KW-0539">Nucleus</keyword>
<evidence type="ECO:0000259" key="3">
    <source>
        <dbReference type="SMART" id="SM01146"/>
    </source>
</evidence>
<gene>
    <name evidence="5" type="primary">LOC113453106</name>
</gene>
<dbReference type="PANTHER" id="PTHR45623">
    <property type="entry name" value="CHROMODOMAIN-HELICASE-DNA-BINDING PROTEIN 3-RELATED-RELATED"/>
    <property type="match status" value="1"/>
</dbReference>
<dbReference type="Proteomes" id="UP000472273">
    <property type="component" value="Unplaced"/>
</dbReference>
<feature type="compositionally biased region" description="Low complexity" evidence="2">
    <location>
        <begin position="215"/>
        <end position="231"/>
    </location>
</feature>
<dbReference type="GeneTree" id="ENSGT00940000158001"/>
<organism evidence="5 6">
    <name type="scientific">Pseudonaja textilis</name>
    <name type="common">Eastern brown snake</name>
    <dbReference type="NCBI Taxonomy" id="8673"/>
    <lineage>
        <taxon>Eukaryota</taxon>
        <taxon>Metazoa</taxon>
        <taxon>Chordata</taxon>
        <taxon>Craniata</taxon>
        <taxon>Vertebrata</taxon>
        <taxon>Euteleostomi</taxon>
        <taxon>Lepidosauria</taxon>
        <taxon>Squamata</taxon>
        <taxon>Bifurcata</taxon>
        <taxon>Unidentata</taxon>
        <taxon>Episquamata</taxon>
        <taxon>Toxicofera</taxon>
        <taxon>Serpentes</taxon>
        <taxon>Colubroidea</taxon>
        <taxon>Elapidae</taxon>
        <taxon>Hydrophiinae</taxon>
        <taxon>Pseudonaja</taxon>
    </lineage>
</organism>
<dbReference type="GO" id="GO:0003677">
    <property type="term" value="F:DNA binding"/>
    <property type="evidence" value="ECO:0007669"/>
    <property type="project" value="InterPro"/>
</dbReference>
<dbReference type="GO" id="GO:0003682">
    <property type="term" value="F:chromatin binding"/>
    <property type="evidence" value="ECO:0007669"/>
    <property type="project" value="TreeGrafter"/>
</dbReference>
<dbReference type="Pfam" id="PF06461">
    <property type="entry name" value="CHDII_SANT-like"/>
    <property type="match status" value="1"/>
</dbReference>
<dbReference type="Ensembl" id="ENSPTXT00000025122.1">
    <property type="protein sequence ID" value="ENSPTXP00000024371.1"/>
    <property type="gene ID" value="ENSPTXG00000016946.1"/>
</dbReference>
<feature type="region of interest" description="Disordered" evidence="2">
    <location>
        <begin position="198"/>
        <end position="245"/>
    </location>
</feature>
<sequence length="324" mass="37097">DYWEKLLRHHYEQQQEDLARNLGKGKRVRKQVNYNDAAQEDQDNQSEYSVGSEEEDEDFDERPEGRRQSRRQLRNEKDKPLPPLLARVGGNIEVLGFNTRQRKAFLNAVMRWGMPPQDAFTSQWLVRDLRGKTEKEFKAYVSLFMRHLCEPGADGSETFADGVPREGLSRQQVLTRIGVMSLVKKKVQEFEHINGRWSMPELMPDPSADSKKSSRASSPTIKTSTTTPEPSCTNTPCTSKPGRYIHHGWSRRAESVPRWGRRWYSAGSDQSWRSGSGNSESLEGPDGNLLPGVGREWRFYSILPHQATPTMPCHAHRTSSKKKI</sequence>
<name>A0A670ZN89_PSETE</name>
<feature type="compositionally biased region" description="Polar residues" evidence="2">
    <location>
        <begin position="267"/>
        <end position="281"/>
    </location>
</feature>
<accession>A0A670ZN89</accession>
<dbReference type="AlphaFoldDB" id="A0A670ZN89"/>
<dbReference type="InterPro" id="IPR009462">
    <property type="entry name" value="CHD_II_SANT-like"/>
</dbReference>
<dbReference type="GO" id="GO:0016581">
    <property type="term" value="C:NuRD complex"/>
    <property type="evidence" value="ECO:0007669"/>
    <property type="project" value="TreeGrafter"/>
</dbReference>
<reference evidence="5" key="1">
    <citation type="submission" date="2025-08" db="UniProtKB">
        <authorList>
            <consortium name="Ensembl"/>
        </authorList>
    </citation>
    <scope>IDENTIFICATION</scope>
</reference>
<dbReference type="Pfam" id="PF06465">
    <property type="entry name" value="DUF1087"/>
    <property type="match status" value="1"/>
</dbReference>
<evidence type="ECO:0008006" key="7">
    <source>
        <dbReference type="Google" id="ProtNLM"/>
    </source>
</evidence>
<evidence type="ECO:0000256" key="1">
    <source>
        <dbReference type="ARBA" id="ARBA00023242"/>
    </source>
</evidence>
<feature type="region of interest" description="Disordered" evidence="2">
    <location>
        <begin position="267"/>
        <end position="289"/>
    </location>
</feature>
<dbReference type="InterPro" id="IPR009463">
    <property type="entry name" value="DUF1087"/>
</dbReference>
<dbReference type="SMART" id="SM01147">
    <property type="entry name" value="DUF1087"/>
    <property type="match status" value="1"/>
</dbReference>
<dbReference type="GO" id="GO:0042393">
    <property type="term" value="F:histone binding"/>
    <property type="evidence" value="ECO:0007669"/>
    <property type="project" value="TreeGrafter"/>
</dbReference>
<evidence type="ECO:0000313" key="5">
    <source>
        <dbReference type="Ensembl" id="ENSPTXP00000024371.1"/>
    </source>
</evidence>